<comment type="caution">
    <text evidence="1">The sequence shown here is derived from an EMBL/GenBank/DDBJ whole genome shotgun (WGS) entry which is preliminary data.</text>
</comment>
<keyword evidence="2" id="KW-1185">Reference proteome</keyword>
<dbReference type="STRING" id="320771.Cflav_PD6465"/>
<dbReference type="EMBL" id="ABOX02000006">
    <property type="protein sequence ID" value="EEF62190.1"/>
    <property type="molecule type" value="Genomic_DNA"/>
</dbReference>
<dbReference type="Proteomes" id="UP000003688">
    <property type="component" value="Unassembled WGS sequence"/>
</dbReference>
<name>B9XDP4_PEDPL</name>
<proteinExistence type="predicted"/>
<reference evidence="1 2" key="1">
    <citation type="journal article" date="2011" name="J. Bacteriol.">
        <title>Genome sequence of 'Pedosphaera parvula' Ellin514, an aerobic Verrucomicrobial isolate from pasture soil.</title>
        <authorList>
            <person name="Kant R."/>
            <person name="van Passel M.W."/>
            <person name="Sangwan P."/>
            <person name="Palva A."/>
            <person name="Lucas S."/>
            <person name="Copeland A."/>
            <person name="Lapidus A."/>
            <person name="Glavina Del Rio T."/>
            <person name="Dalin E."/>
            <person name="Tice H."/>
            <person name="Bruce D."/>
            <person name="Goodwin L."/>
            <person name="Pitluck S."/>
            <person name="Chertkov O."/>
            <person name="Larimer F.W."/>
            <person name="Land M.L."/>
            <person name="Hauser L."/>
            <person name="Brettin T.S."/>
            <person name="Detter J.C."/>
            <person name="Han S."/>
            <person name="de Vos W.M."/>
            <person name="Janssen P.H."/>
            <person name="Smidt H."/>
        </authorList>
    </citation>
    <scope>NUCLEOTIDE SEQUENCE [LARGE SCALE GENOMIC DNA]</scope>
    <source>
        <strain evidence="1 2">Ellin514</strain>
    </source>
</reference>
<evidence type="ECO:0000313" key="1">
    <source>
        <dbReference type="EMBL" id="EEF62190.1"/>
    </source>
</evidence>
<sequence>MVVFQSLGLDGFVVDGKTPSYVSLIERCEWGSSVKAYSLVEEYPTGFDRDLSARDGCTVLRWWVPLRMSVWS</sequence>
<organism evidence="1 2">
    <name type="scientific">Pedosphaera parvula (strain Ellin514)</name>
    <dbReference type="NCBI Taxonomy" id="320771"/>
    <lineage>
        <taxon>Bacteria</taxon>
        <taxon>Pseudomonadati</taxon>
        <taxon>Verrucomicrobiota</taxon>
        <taxon>Pedosphaerae</taxon>
        <taxon>Pedosphaerales</taxon>
        <taxon>Pedosphaeraceae</taxon>
        <taxon>Pedosphaera</taxon>
    </lineage>
</organism>
<gene>
    <name evidence="1" type="ORF">Cflav_PD6465</name>
</gene>
<dbReference type="AlphaFoldDB" id="B9XDP4"/>
<protein>
    <submittedName>
        <fullName evidence="1">Uncharacterized protein</fullName>
    </submittedName>
</protein>
<evidence type="ECO:0000313" key="2">
    <source>
        <dbReference type="Proteomes" id="UP000003688"/>
    </source>
</evidence>
<accession>B9XDP4</accession>